<reference evidence="2 3" key="1">
    <citation type="submission" date="2014-06" db="EMBL/GenBank/DDBJ databases">
        <title>Evolutionary Origins and Diversification of the Mycorrhizal Mutualists.</title>
        <authorList>
            <consortium name="DOE Joint Genome Institute"/>
            <consortium name="Mycorrhizal Genomics Consortium"/>
            <person name="Kohler A."/>
            <person name="Kuo A."/>
            <person name="Nagy L.G."/>
            <person name="Floudas D."/>
            <person name="Copeland A."/>
            <person name="Barry K.W."/>
            <person name="Cichocki N."/>
            <person name="Veneault-Fourrey C."/>
            <person name="LaButti K."/>
            <person name="Lindquist E.A."/>
            <person name="Lipzen A."/>
            <person name="Lundell T."/>
            <person name="Morin E."/>
            <person name="Murat C."/>
            <person name="Riley R."/>
            <person name="Ohm R."/>
            <person name="Sun H."/>
            <person name="Tunlid A."/>
            <person name="Henrissat B."/>
            <person name="Grigoriev I.V."/>
            <person name="Hibbett D.S."/>
            <person name="Martin F."/>
        </authorList>
    </citation>
    <scope>NUCLEOTIDE SEQUENCE [LARGE SCALE GENOMIC DNA]</scope>
    <source>
        <strain evidence="2 3">FD-325 SS-3</strain>
    </source>
</reference>
<protein>
    <recommendedName>
        <fullName evidence="4">Zn(2)-C6 fungal-type domain-containing protein</fullName>
    </recommendedName>
</protein>
<dbReference type="HOGENOM" id="CLU_649110_0_0_1"/>
<feature type="region of interest" description="Disordered" evidence="1">
    <location>
        <begin position="319"/>
        <end position="357"/>
    </location>
</feature>
<name>A0A0C9SK06_PLICR</name>
<feature type="region of interest" description="Disordered" evidence="1">
    <location>
        <begin position="149"/>
        <end position="191"/>
    </location>
</feature>
<accession>A0A0C9SK06</accession>
<dbReference type="Proteomes" id="UP000053263">
    <property type="component" value="Unassembled WGS sequence"/>
</dbReference>
<feature type="compositionally biased region" description="Basic and acidic residues" evidence="1">
    <location>
        <begin position="157"/>
        <end position="176"/>
    </location>
</feature>
<evidence type="ECO:0000256" key="1">
    <source>
        <dbReference type="SAM" id="MobiDB-lite"/>
    </source>
</evidence>
<dbReference type="EMBL" id="KN832599">
    <property type="protein sequence ID" value="KII82901.1"/>
    <property type="molecule type" value="Genomic_DNA"/>
</dbReference>
<proteinExistence type="predicted"/>
<dbReference type="AlphaFoldDB" id="A0A0C9SK06"/>
<gene>
    <name evidence="2" type="ORF">PLICRDRAFT_527762</name>
</gene>
<keyword evidence="3" id="KW-1185">Reference proteome</keyword>
<evidence type="ECO:0000313" key="2">
    <source>
        <dbReference type="EMBL" id="KII82901.1"/>
    </source>
</evidence>
<organism evidence="2 3">
    <name type="scientific">Plicaturopsis crispa FD-325 SS-3</name>
    <dbReference type="NCBI Taxonomy" id="944288"/>
    <lineage>
        <taxon>Eukaryota</taxon>
        <taxon>Fungi</taxon>
        <taxon>Dikarya</taxon>
        <taxon>Basidiomycota</taxon>
        <taxon>Agaricomycotina</taxon>
        <taxon>Agaricomycetes</taxon>
        <taxon>Agaricomycetidae</taxon>
        <taxon>Amylocorticiales</taxon>
        <taxon>Amylocorticiaceae</taxon>
        <taxon>Plicatura</taxon>
        <taxon>Plicaturopsis crispa</taxon>
    </lineage>
</organism>
<feature type="compositionally biased region" description="Basic and acidic residues" evidence="1">
    <location>
        <begin position="343"/>
        <end position="357"/>
    </location>
</feature>
<sequence length="423" mass="47063">MSATPFPTALMKAANATITATDFESYQTLQIAREYAHPVIHGDLSEEARDQFRSWAEKKRWSNGEAFNRSGGWRVGCQRCHTNNTPCQFTRASASCEACTEIKRKCSRVTSLREWNIRTEMIKSTNFAAYGGDQRIADFIEDMHARDHLQAAQSPEATERGQYAERSKNIPTENRDPGAQTASSSAVKATDEDVLMESDAAGSPQLPDSDPRFGALPQDYGAEMVIYVRTQYPGLCHDADGNPRSQEAILEDLSVPHLLGKLERLRTDLVEQRLDTIQQAYEFAKSMDATESQLQRLALQGAAFEDESLRMREMIAHSLARGPEGDTNDAREPQSEATTQTTEDLKAKHSDELRRERQASREVIMGAAIMLSAFSKSLRETVAQMGQIEGQAQVLDSLKDLAQRASDYQILLSSEGQVRGGYI</sequence>
<evidence type="ECO:0000313" key="3">
    <source>
        <dbReference type="Proteomes" id="UP000053263"/>
    </source>
</evidence>
<evidence type="ECO:0008006" key="4">
    <source>
        <dbReference type="Google" id="ProtNLM"/>
    </source>
</evidence>